<dbReference type="EMBL" id="CAJVQC010164348">
    <property type="protein sequence ID" value="CAG8849202.1"/>
    <property type="molecule type" value="Genomic_DNA"/>
</dbReference>
<comment type="caution">
    <text evidence="1">The sequence shown here is derived from an EMBL/GenBank/DDBJ whole genome shotgun (WGS) entry which is preliminary data.</text>
</comment>
<evidence type="ECO:0000313" key="1">
    <source>
        <dbReference type="EMBL" id="CAG8849202.1"/>
    </source>
</evidence>
<evidence type="ECO:0000313" key="2">
    <source>
        <dbReference type="Proteomes" id="UP000789920"/>
    </source>
</evidence>
<gene>
    <name evidence="1" type="ORF">RPERSI_LOCUS35483</name>
</gene>
<protein>
    <submittedName>
        <fullName evidence="1">6418_t:CDS:1</fullName>
    </submittedName>
</protein>
<reference evidence="1" key="1">
    <citation type="submission" date="2021-06" db="EMBL/GenBank/DDBJ databases">
        <authorList>
            <person name="Kallberg Y."/>
            <person name="Tangrot J."/>
            <person name="Rosling A."/>
        </authorList>
    </citation>
    <scope>NUCLEOTIDE SEQUENCE</scope>
    <source>
        <strain evidence="1">MA461A</strain>
    </source>
</reference>
<sequence length="58" mass="6484">LNQITGIEEDRINKPHRPIPSGLVTIEALKLSNNAFCKNLFSAFGAWIMFIVSNNLII</sequence>
<feature type="non-terminal residue" evidence="1">
    <location>
        <position position="1"/>
    </location>
</feature>
<keyword evidence="2" id="KW-1185">Reference proteome</keyword>
<proteinExistence type="predicted"/>
<name>A0ACA9SW49_9GLOM</name>
<feature type="non-terminal residue" evidence="1">
    <location>
        <position position="58"/>
    </location>
</feature>
<accession>A0ACA9SW49</accession>
<dbReference type="Proteomes" id="UP000789920">
    <property type="component" value="Unassembled WGS sequence"/>
</dbReference>
<organism evidence="1 2">
    <name type="scientific">Racocetra persica</name>
    <dbReference type="NCBI Taxonomy" id="160502"/>
    <lineage>
        <taxon>Eukaryota</taxon>
        <taxon>Fungi</taxon>
        <taxon>Fungi incertae sedis</taxon>
        <taxon>Mucoromycota</taxon>
        <taxon>Glomeromycotina</taxon>
        <taxon>Glomeromycetes</taxon>
        <taxon>Diversisporales</taxon>
        <taxon>Gigasporaceae</taxon>
        <taxon>Racocetra</taxon>
    </lineage>
</organism>